<reference evidence="1" key="2">
    <citation type="submission" date="2025-08" db="UniProtKB">
        <authorList>
            <consortium name="Ensembl"/>
        </authorList>
    </citation>
    <scope>IDENTIFICATION</scope>
</reference>
<evidence type="ECO:0000313" key="1">
    <source>
        <dbReference type="Ensembl" id="ENSSHBP00005006373.1"/>
    </source>
</evidence>
<proteinExistence type="predicted"/>
<reference evidence="1 2" key="1">
    <citation type="submission" date="2019-11" db="EMBL/GenBank/DDBJ databases">
        <title>Strigops habroptila (kakapo) genome, bStrHab1, primary haplotype, v2.</title>
        <authorList>
            <person name="Jarvis E.D."/>
            <person name="Howard J."/>
            <person name="Rhie A."/>
            <person name="Phillippy A."/>
            <person name="Korlach J."/>
            <person name="Digby A."/>
            <person name="Iorns D."/>
            <person name="Eason D."/>
            <person name="Robertson B."/>
            <person name="Raemaekers T."/>
            <person name="Howe K."/>
            <person name="Lewin H."/>
            <person name="Damas J."/>
            <person name="Hastie A."/>
            <person name="Tracey A."/>
            <person name="Chow W."/>
            <person name="Fedrigo O."/>
        </authorList>
    </citation>
    <scope>NUCLEOTIDE SEQUENCE [LARGE SCALE GENOMIC DNA]</scope>
</reference>
<keyword evidence="2" id="KW-1185">Reference proteome</keyword>
<accession>A0A672TVH7</accession>
<dbReference type="Ensembl" id="ENSSHBT00005007695.1">
    <property type="protein sequence ID" value="ENSSHBP00005006373.1"/>
    <property type="gene ID" value="ENSSHBG00005005572.1"/>
</dbReference>
<dbReference type="Proteomes" id="UP000472266">
    <property type="component" value="Chromosome 1"/>
</dbReference>
<dbReference type="InParanoid" id="A0A672TVH7"/>
<reference evidence="1" key="3">
    <citation type="submission" date="2025-09" db="UniProtKB">
        <authorList>
            <consortium name="Ensembl"/>
        </authorList>
    </citation>
    <scope>IDENTIFICATION</scope>
</reference>
<organism evidence="1 2">
    <name type="scientific">Strigops habroptila</name>
    <name type="common">Kakapo</name>
    <dbReference type="NCBI Taxonomy" id="2489341"/>
    <lineage>
        <taxon>Eukaryota</taxon>
        <taxon>Metazoa</taxon>
        <taxon>Chordata</taxon>
        <taxon>Craniata</taxon>
        <taxon>Vertebrata</taxon>
        <taxon>Euteleostomi</taxon>
        <taxon>Archelosauria</taxon>
        <taxon>Archosauria</taxon>
        <taxon>Dinosauria</taxon>
        <taxon>Saurischia</taxon>
        <taxon>Theropoda</taxon>
        <taxon>Coelurosauria</taxon>
        <taxon>Aves</taxon>
        <taxon>Neognathae</taxon>
        <taxon>Neoaves</taxon>
        <taxon>Telluraves</taxon>
        <taxon>Australaves</taxon>
        <taxon>Psittaciformes</taxon>
        <taxon>Psittacidae</taxon>
        <taxon>Strigops</taxon>
    </lineage>
</organism>
<protein>
    <submittedName>
        <fullName evidence="1">Uncharacterized protein</fullName>
    </submittedName>
</protein>
<evidence type="ECO:0000313" key="2">
    <source>
        <dbReference type="Proteomes" id="UP000472266"/>
    </source>
</evidence>
<dbReference type="AlphaFoldDB" id="A0A672TVH7"/>
<sequence length="74" mass="8814">MQELFHKFIQVILCTRQIHLINGKKCRLCYNLTEKNKVNRLANSETASNKKNESWFCFSDSHKHKINFRKSSDL</sequence>
<name>A0A672TVH7_STRHB</name>
<dbReference type="GeneTree" id="ENSGT00990000212905"/>